<reference evidence="11" key="1">
    <citation type="submission" date="2021-06" db="EMBL/GenBank/DDBJ databases">
        <authorList>
            <person name="Hodson N. C."/>
            <person name="Mongue J. A."/>
            <person name="Jaron S. K."/>
        </authorList>
    </citation>
    <scope>NUCLEOTIDE SEQUENCE</scope>
</reference>
<keyword evidence="6" id="KW-0378">Hydrolase</keyword>
<evidence type="ECO:0000256" key="6">
    <source>
        <dbReference type="ARBA" id="ARBA00022801"/>
    </source>
</evidence>
<dbReference type="PANTHER" id="PTHR12947:SF13">
    <property type="entry name" value="FI19924P1"/>
    <property type="match status" value="1"/>
</dbReference>
<evidence type="ECO:0000259" key="10">
    <source>
        <dbReference type="PROSITE" id="PS50249"/>
    </source>
</evidence>
<evidence type="ECO:0000256" key="4">
    <source>
        <dbReference type="ARBA" id="ARBA00022723"/>
    </source>
</evidence>
<dbReference type="PROSITE" id="PS50249">
    <property type="entry name" value="MPN"/>
    <property type="match status" value="1"/>
</dbReference>
<comment type="cofactor">
    <cofactor evidence="1">
        <name>Zn(2+)</name>
        <dbReference type="ChEBI" id="CHEBI:29105"/>
    </cofactor>
</comment>
<dbReference type="InterPro" id="IPR000555">
    <property type="entry name" value="JAMM/MPN+_dom"/>
</dbReference>
<dbReference type="EMBL" id="CAJVCH010040061">
    <property type="protein sequence ID" value="CAG7716638.1"/>
    <property type="molecule type" value="Genomic_DNA"/>
</dbReference>
<evidence type="ECO:0000256" key="1">
    <source>
        <dbReference type="ARBA" id="ARBA00001947"/>
    </source>
</evidence>
<keyword evidence="4" id="KW-0479">Metal-binding</keyword>
<keyword evidence="12" id="KW-1185">Reference proteome</keyword>
<proteinExistence type="inferred from homology"/>
<dbReference type="GO" id="GO:0006508">
    <property type="term" value="P:proteolysis"/>
    <property type="evidence" value="ECO:0007669"/>
    <property type="project" value="UniProtKB-KW"/>
</dbReference>
<dbReference type="Proteomes" id="UP000708208">
    <property type="component" value="Unassembled WGS sequence"/>
</dbReference>
<evidence type="ECO:0000256" key="7">
    <source>
        <dbReference type="ARBA" id="ARBA00022833"/>
    </source>
</evidence>
<dbReference type="GO" id="GO:0016020">
    <property type="term" value="C:membrane"/>
    <property type="evidence" value="ECO:0007669"/>
    <property type="project" value="TreeGrafter"/>
</dbReference>
<gene>
    <name evidence="11" type="ORF">AFUS01_LOCUS6136</name>
</gene>
<feature type="domain" description="MPN" evidence="10">
    <location>
        <begin position="239"/>
        <end position="368"/>
    </location>
</feature>
<dbReference type="OrthoDB" id="3640at2759"/>
<evidence type="ECO:0000256" key="2">
    <source>
        <dbReference type="ARBA" id="ARBA00010981"/>
    </source>
</evidence>
<sequence length="483" mass="55825">MSSQMLKQNAAESPEVRMKRISDLASSVIMNTSVKATAYVRTGREMYRSANNYLDDGSTENAYILYMRFLTIFVDKIRSHPGFKDIPPLERQQLISNCREILPRTEELKKRLLEKYQVEHEEYLKRRKILEAQEEQERRRQEREAQRLKEQQDILQDNTPFMNPENQMYKYSPAEPSTSSFPNNHPYNSSVLSSLPEYNDLNLWEKQQNIPSGPASAPHYDRSNKPVRILSPNCSGLRQLLVPADIPKKFLALASSNTKRNCETCGILCGKIMREKLVITHMVIPKQSGTSDSCCMLNEEEILFIQDSANLITFGWIHTHPSQTAFLSSVDLHTQYSYQLMMPEAIAIVCSPSHNQTGIFQINPTAGMEIIGKCNESTVFHPHPETHVPLFHEPSHAVVDNTRTVIVQDLRYLSQWSRFNFRDGIWRRDFNYSVDITKIKIGTRIYRKWNNFERCQETTPPPPLAHIKGNGPKHVNQDRKNKK</sequence>
<dbReference type="GO" id="GO:0046872">
    <property type="term" value="F:metal ion binding"/>
    <property type="evidence" value="ECO:0007669"/>
    <property type="project" value="UniProtKB-KW"/>
</dbReference>
<comment type="similarity">
    <text evidence="2">Belongs to the peptidase M67C family.</text>
</comment>
<dbReference type="GO" id="GO:0061578">
    <property type="term" value="F:K63-linked deubiquitinase activity"/>
    <property type="evidence" value="ECO:0007669"/>
    <property type="project" value="InterPro"/>
</dbReference>
<feature type="region of interest" description="Disordered" evidence="9">
    <location>
        <begin position="138"/>
        <end position="183"/>
    </location>
</feature>
<dbReference type="InterPro" id="IPR015063">
    <property type="entry name" value="USP8_dimer"/>
</dbReference>
<organism evidence="11 12">
    <name type="scientific">Allacma fusca</name>
    <dbReference type="NCBI Taxonomy" id="39272"/>
    <lineage>
        <taxon>Eukaryota</taxon>
        <taxon>Metazoa</taxon>
        <taxon>Ecdysozoa</taxon>
        <taxon>Arthropoda</taxon>
        <taxon>Hexapoda</taxon>
        <taxon>Collembola</taxon>
        <taxon>Symphypleona</taxon>
        <taxon>Sminthuridae</taxon>
        <taxon>Allacma</taxon>
    </lineage>
</organism>
<dbReference type="Pfam" id="PF01398">
    <property type="entry name" value="JAB"/>
    <property type="match status" value="1"/>
</dbReference>
<feature type="compositionally biased region" description="Polar residues" evidence="9">
    <location>
        <begin position="153"/>
        <end position="166"/>
    </location>
</feature>
<feature type="region of interest" description="Disordered" evidence="9">
    <location>
        <begin position="457"/>
        <end position="483"/>
    </location>
</feature>
<dbReference type="GO" id="GO:0140492">
    <property type="term" value="F:metal-dependent deubiquitinase activity"/>
    <property type="evidence" value="ECO:0007669"/>
    <property type="project" value="InterPro"/>
</dbReference>
<dbReference type="InterPro" id="IPR044098">
    <property type="entry name" value="STAMBP/STALP-like_MPN"/>
</dbReference>
<dbReference type="CDD" id="cd08066">
    <property type="entry name" value="MPN_AMSH_like"/>
    <property type="match status" value="1"/>
</dbReference>
<comment type="caution">
    <text evidence="11">The sequence shown here is derived from an EMBL/GenBank/DDBJ whole genome shotgun (WGS) entry which is preliminary data.</text>
</comment>
<dbReference type="AlphaFoldDB" id="A0A8J2J8U3"/>
<evidence type="ECO:0000256" key="8">
    <source>
        <dbReference type="ARBA" id="ARBA00023049"/>
    </source>
</evidence>
<evidence type="ECO:0000256" key="3">
    <source>
        <dbReference type="ARBA" id="ARBA00022670"/>
    </source>
</evidence>
<protein>
    <recommendedName>
        <fullName evidence="10">MPN domain-containing protein</fullName>
    </recommendedName>
</protein>
<evidence type="ECO:0000256" key="9">
    <source>
        <dbReference type="SAM" id="MobiDB-lite"/>
    </source>
</evidence>
<keyword evidence="8" id="KW-0482">Metalloprotease</keyword>
<keyword evidence="7" id="KW-0862">Zinc</keyword>
<evidence type="ECO:0000313" key="11">
    <source>
        <dbReference type="EMBL" id="CAG7716638.1"/>
    </source>
</evidence>
<keyword evidence="3" id="KW-0645">Protease</keyword>
<dbReference type="GO" id="GO:0070536">
    <property type="term" value="P:protein K63-linked deubiquitination"/>
    <property type="evidence" value="ECO:0007669"/>
    <property type="project" value="InterPro"/>
</dbReference>
<evidence type="ECO:0000313" key="12">
    <source>
        <dbReference type="Proteomes" id="UP000708208"/>
    </source>
</evidence>
<dbReference type="InterPro" id="IPR037518">
    <property type="entry name" value="MPN"/>
</dbReference>
<keyword evidence="5" id="KW-0833">Ubl conjugation pathway</keyword>
<feature type="compositionally biased region" description="Basic and acidic residues" evidence="9">
    <location>
        <begin position="138"/>
        <end position="152"/>
    </location>
</feature>
<dbReference type="PANTHER" id="PTHR12947">
    <property type="entry name" value="AMSH-LIKE PROTEASE"/>
    <property type="match status" value="1"/>
</dbReference>
<accession>A0A8J2J8U3</accession>
<dbReference type="SMART" id="SM00232">
    <property type="entry name" value="JAB_MPN"/>
    <property type="match status" value="1"/>
</dbReference>
<dbReference type="Pfam" id="PF08969">
    <property type="entry name" value="USP8_dimer"/>
    <property type="match status" value="1"/>
</dbReference>
<name>A0A8J2J8U3_9HEXA</name>
<evidence type="ECO:0000256" key="5">
    <source>
        <dbReference type="ARBA" id="ARBA00022786"/>
    </source>
</evidence>
<dbReference type="GO" id="GO:0005768">
    <property type="term" value="C:endosome"/>
    <property type="evidence" value="ECO:0007669"/>
    <property type="project" value="TreeGrafter"/>
</dbReference>